<feature type="transmembrane region" description="Helical" evidence="1">
    <location>
        <begin position="118"/>
        <end position="151"/>
    </location>
</feature>
<proteinExistence type="predicted"/>
<evidence type="ECO:0000256" key="1">
    <source>
        <dbReference type="SAM" id="Phobius"/>
    </source>
</evidence>
<evidence type="ECO:0008006" key="4">
    <source>
        <dbReference type="Google" id="ProtNLM"/>
    </source>
</evidence>
<dbReference type="InterPro" id="IPR022266">
    <property type="entry name" value="DtrJ-like"/>
</dbReference>
<dbReference type="RefSeq" id="WP_200246972.1">
    <property type="nucleotide sequence ID" value="NZ_NRRY01000035.1"/>
</dbReference>
<keyword evidence="1" id="KW-0812">Transmembrane</keyword>
<organism evidence="2 3">
    <name type="scientific">Lamprobacter modestohalophilus</name>
    <dbReference type="NCBI Taxonomy" id="1064514"/>
    <lineage>
        <taxon>Bacteria</taxon>
        <taxon>Pseudomonadati</taxon>
        <taxon>Pseudomonadota</taxon>
        <taxon>Gammaproteobacteria</taxon>
        <taxon>Chromatiales</taxon>
        <taxon>Chromatiaceae</taxon>
        <taxon>Lamprobacter</taxon>
    </lineage>
</organism>
<evidence type="ECO:0000313" key="3">
    <source>
        <dbReference type="Proteomes" id="UP001138768"/>
    </source>
</evidence>
<accession>A0A9X0WB75</accession>
<dbReference type="Pfam" id="PF14348">
    <property type="entry name" value="DtrJ-like"/>
    <property type="match status" value="1"/>
</dbReference>
<gene>
    <name evidence="2" type="ORF">CKO42_17855</name>
</gene>
<name>A0A9X0WB75_9GAMM</name>
<dbReference type="AlphaFoldDB" id="A0A9X0WB75"/>
<evidence type="ECO:0000313" key="2">
    <source>
        <dbReference type="EMBL" id="MBK1620271.1"/>
    </source>
</evidence>
<feature type="transmembrane region" description="Helical" evidence="1">
    <location>
        <begin position="12"/>
        <end position="33"/>
    </location>
</feature>
<keyword evidence="3" id="KW-1185">Reference proteome</keyword>
<dbReference type="EMBL" id="NRRY01000035">
    <property type="protein sequence ID" value="MBK1620271.1"/>
    <property type="molecule type" value="Genomic_DNA"/>
</dbReference>
<keyword evidence="1" id="KW-1133">Transmembrane helix</keyword>
<keyword evidence="1" id="KW-0472">Membrane</keyword>
<protein>
    <recommendedName>
        <fullName evidence="4">DUF4400 domain-containing protein</fullName>
    </recommendedName>
</protein>
<sequence length="220" mass="24361">MATDTQTKTSWLWAMTVAVMLLIMEFVLLSALIPADWSTRMRDQEVRWVSSQLGEGTATAVFASAQHWYGMIFLRSGLVDASYDLLLPDAAVVNETPELNKLAAVPIWPWVKTRLDLIWFAIYLAIQRLVVLFAWWPFIGFVLIGAVGDGLIRRRIRLAGFDYPSPLAHRLAVRVLLGLGFLVGFGLLLPLPVPPLAVPVLAVIAATALAVLLTQTQKRV</sequence>
<comment type="caution">
    <text evidence="2">The sequence shown here is derived from an EMBL/GenBank/DDBJ whole genome shotgun (WGS) entry which is preliminary data.</text>
</comment>
<feature type="transmembrane region" description="Helical" evidence="1">
    <location>
        <begin position="196"/>
        <end position="214"/>
    </location>
</feature>
<feature type="transmembrane region" description="Helical" evidence="1">
    <location>
        <begin position="171"/>
        <end position="190"/>
    </location>
</feature>
<reference evidence="2 3" key="1">
    <citation type="journal article" date="2020" name="Microorganisms">
        <title>Osmotic Adaptation and Compatible Solute Biosynthesis of Phototrophic Bacteria as Revealed from Genome Analyses.</title>
        <authorList>
            <person name="Imhoff J.F."/>
            <person name="Rahn T."/>
            <person name="Kunzel S."/>
            <person name="Keller A."/>
            <person name="Neulinger S.C."/>
        </authorList>
    </citation>
    <scope>NUCLEOTIDE SEQUENCE [LARGE SCALE GENOMIC DNA]</scope>
    <source>
        <strain evidence="2 3">DSM 25653</strain>
    </source>
</reference>
<dbReference type="Proteomes" id="UP001138768">
    <property type="component" value="Unassembled WGS sequence"/>
</dbReference>